<evidence type="ECO:0000259" key="1">
    <source>
        <dbReference type="Pfam" id="PF12975"/>
    </source>
</evidence>
<keyword evidence="3" id="KW-1185">Reference proteome</keyword>
<gene>
    <name evidence="2" type="ORF">FBQ74_16115</name>
</gene>
<proteinExistence type="predicted"/>
<dbReference type="Pfam" id="PF12975">
    <property type="entry name" value="DUF3859"/>
    <property type="match status" value="1"/>
</dbReference>
<dbReference type="EMBL" id="CP039852">
    <property type="protein sequence ID" value="QCZ94901.1"/>
    <property type="molecule type" value="Genomic_DNA"/>
</dbReference>
<name>A0A5B7YGY7_9ALTE</name>
<dbReference type="Gene3D" id="2.60.40.2390">
    <property type="match status" value="1"/>
</dbReference>
<feature type="domain" description="DUF3859" evidence="1">
    <location>
        <begin position="5"/>
        <end position="126"/>
    </location>
</feature>
<dbReference type="RefSeq" id="WP_139757633.1">
    <property type="nucleotide sequence ID" value="NZ_CP039852.1"/>
</dbReference>
<sequence>MAKHKPTVEIVSYGIYKHWDAKSKALPKIDRFTTRIPCELDIEFGYIVNIKRAKNAKLRYCIYHPDIPDEDGHPMPPFDGLEYVGNNDWDFYLGDTLWEPVANKTGPWRMTLELDGRIVADKTFEVEDEAPYEGASFWKRGKLRPRGY</sequence>
<dbReference type="InterPro" id="IPR024331">
    <property type="entry name" value="DUF3859"/>
</dbReference>
<organism evidence="2 3">
    <name type="scientific">Salinimonas iocasae</name>
    <dbReference type="NCBI Taxonomy" id="2572577"/>
    <lineage>
        <taxon>Bacteria</taxon>
        <taxon>Pseudomonadati</taxon>
        <taxon>Pseudomonadota</taxon>
        <taxon>Gammaproteobacteria</taxon>
        <taxon>Alteromonadales</taxon>
        <taxon>Alteromonadaceae</taxon>
        <taxon>Alteromonas/Salinimonas group</taxon>
        <taxon>Salinimonas</taxon>
    </lineage>
</organism>
<dbReference type="AlphaFoldDB" id="A0A5B7YGY7"/>
<evidence type="ECO:0000313" key="2">
    <source>
        <dbReference type="EMBL" id="QCZ94901.1"/>
    </source>
</evidence>
<reference evidence="2 3" key="1">
    <citation type="submission" date="2019-04" db="EMBL/GenBank/DDBJ databases">
        <title>Salinimonas iocasae sp. nov., a halophilic bacterium isolated from the outer tube casing of tubeworms in Okinawa Trough.</title>
        <authorList>
            <person name="Zhang H."/>
            <person name="Wang H."/>
            <person name="Li C."/>
        </authorList>
    </citation>
    <scope>NUCLEOTIDE SEQUENCE [LARGE SCALE GENOMIC DNA]</scope>
    <source>
        <strain evidence="2 3">KX18D6</strain>
    </source>
</reference>
<dbReference type="Proteomes" id="UP000304912">
    <property type="component" value="Chromosome"/>
</dbReference>
<dbReference type="KEGG" id="salk:FBQ74_16115"/>
<accession>A0A5B7YGY7</accession>
<dbReference type="OrthoDB" id="9789349at2"/>
<evidence type="ECO:0000313" key="3">
    <source>
        <dbReference type="Proteomes" id="UP000304912"/>
    </source>
</evidence>
<protein>
    <submittedName>
        <fullName evidence="2">DUF3859 domain-containing protein</fullName>
    </submittedName>
</protein>